<protein>
    <recommendedName>
        <fullName evidence="8">Homeobox domain-containing protein</fullName>
    </recommendedName>
</protein>
<organism evidence="9 10">
    <name type="scientific">Rhizopus delemar (strain RA 99-880 / ATCC MYA-4621 / FGSC 9543 / NRRL 43880)</name>
    <name type="common">Mucormycosis agent</name>
    <name type="synonym">Rhizopus arrhizus var. delemar</name>
    <dbReference type="NCBI Taxonomy" id="246409"/>
    <lineage>
        <taxon>Eukaryota</taxon>
        <taxon>Fungi</taxon>
        <taxon>Fungi incertae sedis</taxon>
        <taxon>Mucoromycota</taxon>
        <taxon>Mucoromycotina</taxon>
        <taxon>Mucoromycetes</taxon>
        <taxon>Mucorales</taxon>
        <taxon>Mucorineae</taxon>
        <taxon>Rhizopodaceae</taxon>
        <taxon>Rhizopus</taxon>
    </lineage>
</organism>
<dbReference type="GO" id="GO:0000978">
    <property type="term" value="F:RNA polymerase II cis-regulatory region sequence-specific DNA binding"/>
    <property type="evidence" value="ECO:0007669"/>
    <property type="project" value="TreeGrafter"/>
</dbReference>
<evidence type="ECO:0000313" key="10">
    <source>
        <dbReference type="Proteomes" id="UP000009138"/>
    </source>
</evidence>
<dbReference type="RefSeq" id="XP_067513892.1">
    <property type="nucleotide sequence ID" value="XM_067657791.1"/>
</dbReference>
<dbReference type="InterPro" id="IPR009057">
    <property type="entry name" value="Homeodomain-like_sf"/>
</dbReference>
<evidence type="ECO:0000256" key="2">
    <source>
        <dbReference type="ARBA" id="ARBA00004586"/>
    </source>
</evidence>
<dbReference type="VEuPathDB" id="FungiDB:RO3G_03200"/>
<name>I1BQL6_RHIO9</name>
<dbReference type="GO" id="GO:0005789">
    <property type="term" value="C:endoplasmic reticulum membrane"/>
    <property type="evidence" value="ECO:0007669"/>
    <property type="project" value="UniProtKB-SubCell"/>
</dbReference>
<dbReference type="InParanoid" id="I1BQL6"/>
<dbReference type="AlphaFoldDB" id="I1BQL6"/>
<dbReference type="PANTHER" id="PTHR24324">
    <property type="entry name" value="HOMEOBOX PROTEIN HHEX"/>
    <property type="match status" value="1"/>
</dbReference>
<dbReference type="OrthoDB" id="6159439at2759"/>
<dbReference type="OMA" id="DMTHIQQ"/>
<dbReference type="GO" id="GO:0005634">
    <property type="term" value="C:nucleus"/>
    <property type="evidence" value="ECO:0007669"/>
    <property type="project" value="UniProtKB-SubCell"/>
</dbReference>
<evidence type="ECO:0000256" key="6">
    <source>
        <dbReference type="PROSITE-ProRule" id="PRU00108"/>
    </source>
</evidence>
<dbReference type="Pfam" id="PF00046">
    <property type="entry name" value="Homeodomain"/>
    <property type="match status" value="1"/>
</dbReference>
<dbReference type="InterPro" id="IPR001356">
    <property type="entry name" value="HD"/>
</dbReference>
<evidence type="ECO:0000256" key="1">
    <source>
        <dbReference type="ARBA" id="ARBA00004127"/>
    </source>
</evidence>
<dbReference type="InterPro" id="IPR051000">
    <property type="entry name" value="Homeobox_DNA-bind_prot"/>
</dbReference>
<dbReference type="Proteomes" id="UP000009138">
    <property type="component" value="Unassembled WGS sequence"/>
</dbReference>
<dbReference type="EMBL" id="CH476733">
    <property type="protein sequence ID" value="EIE78496.1"/>
    <property type="molecule type" value="Genomic_DNA"/>
</dbReference>
<dbReference type="InterPro" id="IPR017970">
    <property type="entry name" value="Homeobox_CS"/>
</dbReference>
<dbReference type="SUPFAM" id="SSF46689">
    <property type="entry name" value="Homeodomain-like"/>
    <property type="match status" value="1"/>
</dbReference>
<accession>I1BQL6</accession>
<evidence type="ECO:0000313" key="9">
    <source>
        <dbReference type="EMBL" id="EIE78496.1"/>
    </source>
</evidence>
<dbReference type="STRING" id="246409.I1BQL6"/>
<dbReference type="CDD" id="cd00086">
    <property type="entry name" value="homeodomain"/>
    <property type="match status" value="1"/>
</dbReference>
<sequence>MNHSVCQFSESSFYVSTKSPEKNMVFSESTANDSQFKTSFYNPFEIKRRKRTSRAQFKVLEKTFLENPKPNASMRRWLAQQLDMTPRGVQVWFQNRRAKEKVSSTKRTAEPMVRTASYPTEDELLMTPVTPIVDLNSVIDTSFYGHWNLSVEDKIPPHVSYFTQQVVPDVFTEPRLFDPIFDSNLSFFNQYDLLERRHTC</sequence>
<dbReference type="GO" id="GO:0000981">
    <property type="term" value="F:DNA-binding transcription factor activity, RNA polymerase II-specific"/>
    <property type="evidence" value="ECO:0007669"/>
    <property type="project" value="InterPro"/>
</dbReference>
<evidence type="ECO:0000256" key="3">
    <source>
        <dbReference type="ARBA" id="ARBA00023125"/>
    </source>
</evidence>
<keyword evidence="3 6" id="KW-0238">DNA-binding</keyword>
<evidence type="ECO:0000256" key="7">
    <source>
        <dbReference type="RuleBase" id="RU000682"/>
    </source>
</evidence>
<evidence type="ECO:0000256" key="5">
    <source>
        <dbReference type="ARBA" id="ARBA00023242"/>
    </source>
</evidence>
<dbReference type="PROSITE" id="PS00027">
    <property type="entry name" value="HOMEOBOX_1"/>
    <property type="match status" value="1"/>
</dbReference>
<dbReference type="FunFam" id="1.10.10.60:FF:000020">
    <property type="entry name" value="Ceramide synthase 5"/>
    <property type="match status" value="1"/>
</dbReference>
<evidence type="ECO:0000256" key="4">
    <source>
        <dbReference type="ARBA" id="ARBA00023155"/>
    </source>
</evidence>
<feature type="DNA-binding region" description="Homeobox" evidence="6">
    <location>
        <begin position="45"/>
        <end position="104"/>
    </location>
</feature>
<reference evidence="9 10" key="1">
    <citation type="journal article" date="2009" name="PLoS Genet.">
        <title>Genomic analysis of the basal lineage fungus Rhizopus oryzae reveals a whole-genome duplication.</title>
        <authorList>
            <person name="Ma L.-J."/>
            <person name="Ibrahim A.S."/>
            <person name="Skory C."/>
            <person name="Grabherr M.G."/>
            <person name="Burger G."/>
            <person name="Butler M."/>
            <person name="Elias M."/>
            <person name="Idnurm A."/>
            <person name="Lang B.F."/>
            <person name="Sone T."/>
            <person name="Abe A."/>
            <person name="Calvo S.E."/>
            <person name="Corrochano L.M."/>
            <person name="Engels R."/>
            <person name="Fu J."/>
            <person name="Hansberg W."/>
            <person name="Kim J.-M."/>
            <person name="Kodira C.D."/>
            <person name="Koehrsen M.J."/>
            <person name="Liu B."/>
            <person name="Miranda-Saavedra D."/>
            <person name="O'Leary S."/>
            <person name="Ortiz-Castellanos L."/>
            <person name="Poulter R."/>
            <person name="Rodriguez-Romero J."/>
            <person name="Ruiz-Herrera J."/>
            <person name="Shen Y.-Q."/>
            <person name="Zeng Q."/>
            <person name="Galagan J."/>
            <person name="Birren B.W."/>
            <person name="Cuomo C.A."/>
            <person name="Wickes B.L."/>
        </authorList>
    </citation>
    <scope>NUCLEOTIDE SEQUENCE [LARGE SCALE GENOMIC DNA]</scope>
    <source>
        <strain evidence="10">RA 99-880 / ATCC MYA-4621 / FGSC 9543 / NRRL 43880</strain>
    </source>
</reference>
<dbReference type="GO" id="GO:0030154">
    <property type="term" value="P:cell differentiation"/>
    <property type="evidence" value="ECO:0007669"/>
    <property type="project" value="TreeGrafter"/>
</dbReference>
<dbReference type="Gene3D" id="1.10.10.60">
    <property type="entry name" value="Homeodomain-like"/>
    <property type="match status" value="1"/>
</dbReference>
<gene>
    <name evidence="9" type="ORF">RO3G_03200</name>
</gene>
<evidence type="ECO:0000259" key="8">
    <source>
        <dbReference type="PROSITE" id="PS50071"/>
    </source>
</evidence>
<feature type="domain" description="Homeobox" evidence="8">
    <location>
        <begin position="43"/>
        <end position="103"/>
    </location>
</feature>
<dbReference type="GeneID" id="93610172"/>
<keyword evidence="10" id="KW-1185">Reference proteome</keyword>
<dbReference type="eggNOG" id="KOG0490">
    <property type="taxonomic scope" value="Eukaryota"/>
</dbReference>
<dbReference type="SMART" id="SM00389">
    <property type="entry name" value="HOX"/>
    <property type="match status" value="1"/>
</dbReference>
<proteinExistence type="predicted"/>
<dbReference type="PROSITE" id="PS50071">
    <property type="entry name" value="HOMEOBOX_2"/>
    <property type="match status" value="1"/>
</dbReference>
<dbReference type="PANTHER" id="PTHR24324:SF9">
    <property type="entry name" value="HOMEOBOX DOMAIN-CONTAINING PROTEIN"/>
    <property type="match status" value="1"/>
</dbReference>
<keyword evidence="4 6" id="KW-0371">Homeobox</keyword>
<keyword evidence="5 6" id="KW-0539">Nucleus</keyword>
<comment type="subcellular location">
    <subcellularLocation>
        <location evidence="1">Endomembrane system</location>
        <topology evidence="1">Multi-pass membrane protein</topology>
    </subcellularLocation>
    <subcellularLocation>
        <location evidence="2">Endoplasmic reticulum membrane</location>
    </subcellularLocation>
    <subcellularLocation>
        <location evidence="6 7">Nucleus</location>
    </subcellularLocation>
</comment>